<keyword evidence="3" id="KW-1185">Reference proteome</keyword>
<name>A0A511M9Y2_9NOCA</name>
<reference evidence="2 3" key="1">
    <citation type="submission" date="2019-07" db="EMBL/GenBank/DDBJ databases">
        <title>Whole genome shotgun sequence of Nocardia ninae NBRC 108245.</title>
        <authorList>
            <person name="Hosoyama A."/>
            <person name="Uohara A."/>
            <person name="Ohji S."/>
            <person name="Ichikawa N."/>
        </authorList>
    </citation>
    <scope>NUCLEOTIDE SEQUENCE [LARGE SCALE GENOMIC DNA]</scope>
    <source>
        <strain evidence="2 3">NBRC 108245</strain>
    </source>
</reference>
<protein>
    <submittedName>
        <fullName evidence="2">Transcriptional regulator</fullName>
    </submittedName>
</protein>
<accession>A0A511M9Y2</accession>
<organism evidence="2 3">
    <name type="scientific">Nocardia ninae NBRC 108245</name>
    <dbReference type="NCBI Taxonomy" id="1210091"/>
    <lineage>
        <taxon>Bacteria</taxon>
        <taxon>Bacillati</taxon>
        <taxon>Actinomycetota</taxon>
        <taxon>Actinomycetes</taxon>
        <taxon>Mycobacteriales</taxon>
        <taxon>Nocardiaceae</taxon>
        <taxon>Nocardia</taxon>
    </lineage>
</organism>
<dbReference type="Proteomes" id="UP000321424">
    <property type="component" value="Unassembled WGS sequence"/>
</dbReference>
<feature type="domain" description="DUF5753" evidence="1">
    <location>
        <begin position="99"/>
        <end position="279"/>
    </location>
</feature>
<sequence length="285" mass="32418">MPKSPTVARMELLLRLSQWKTNLNIDPATGAKALKITSNYWHQLFSDRRALTDEHFNAMLNLFGVDDDERESLVGLRRDARERGWWMQYQSLFDDENLRLLGLEYGAESIQSYEGLVVPGLLQTEEYARAIMASDVARIRPLDADLYIEVRMRRQQRLSGSDPLQLTALIHQAALEQLTGNAAVTRGQLQHMASMMTNQPTVDIRIVPFTAATRPILSGSPFHIIYFASPMLSPLVWHESVVTRGIVDDASKIRDLRILFERQLELALSREDSLTLIEQTADRIA</sequence>
<proteinExistence type="predicted"/>
<gene>
    <name evidence="2" type="ORF">NN4_19910</name>
</gene>
<evidence type="ECO:0000313" key="2">
    <source>
        <dbReference type="EMBL" id="GEM37472.1"/>
    </source>
</evidence>
<dbReference type="AlphaFoldDB" id="A0A511M9Y2"/>
<dbReference type="InterPro" id="IPR043917">
    <property type="entry name" value="DUF5753"/>
</dbReference>
<dbReference type="Pfam" id="PF19054">
    <property type="entry name" value="DUF5753"/>
    <property type="match status" value="1"/>
</dbReference>
<evidence type="ECO:0000313" key="3">
    <source>
        <dbReference type="Proteomes" id="UP000321424"/>
    </source>
</evidence>
<evidence type="ECO:0000259" key="1">
    <source>
        <dbReference type="Pfam" id="PF19054"/>
    </source>
</evidence>
<comment type="caution">
    <text evidence="2">The sequence shown here is derived from an EMBL/GenBank/DDBJ whole genome shotgun (WGS) entry which is preliminary data.</text>
</comment>
<dbReference type="EMBL" id="BJXA01000009">
    <property type="protein sequence ID" value="GEM37472.1"/>
    <property type="molecule type" value="Genomic_DNA"/>
</dbReference>